<dbReference type="PANTHER" id="PTHR46929">
    <property type="entry name" value="EXPRESSED PROTEIN"/>
    <property type="match status" value="1"/>
</dbReference>
<feature type="domain" description="Myb/SANT-like" evidence="2">
    <location>
        <begin position="217"/>
        <end position="311"/>
    </location>
</feature>
<feature type="region of interest" description="Disordered" evidence="1">
    <location>
        <begin position="107"/>
        <end position="138"/>
    </location>
</feature>
<dbReference type="InterPro" id="IPR024752">
    <property type="entry name" value="Myb/SANT-like_dom"/>
</dbReference>
<dbReference type="AlphaFoldDB" id="A0ABD1N5I4"/>
<dbReference type="Pfam" id="PF12776">
    <property type="entry name" value="Myb_DNA-bind_3"/>
    <property type="match status" value="1"/>
</dbReference>
<evidence type="ECO:0000259" key="2">
    <source>
        <dbReference type="Pfam" id="PF12776"/>
    </source>
</evidence>
<gene>
    <name evidence="3" type="ORF">Fmac_004650</name>
</gene>
<comment type="caution">
    <text evidence="3">The sequence shown here is derived from an EMBL/GenBank/DDBJ whole genome shotgun (WGS) entry which is preliminary data.</text>
</comment>
<evidence type="ECO:0000256" key="1">
    <source>
        <dbReference type="SAM" id="MobiDB-lite"/>
    </source>
</evidence>
<accession>A0ABD1N5I4</accession>
<evidence type="ECO:0000313" key="3">
    <source>
        <dbReference type="EMBL" id="KAL2343365.1"/>
    </source>
</evidence>
<evidence type="ECO:0000313" key="4">
    <source>
        <dbReference type="Proteomes" id="UP001603857"/>
    </source>
</evidence>
<dbReference type="PANTHER" id="PTHR46929:SF4">
    <property type="entry name" value="MYB_SANT-LIKE DOMAIN-CONTAINING PROTEIN"/>
    <property type="match status" value="1"/>
</dbReference>
<name>A0ABD1N5I4_9FABA</name>
<proteinExistence type="predicted"/>
<feature type="compositionally biased region" description="Gly residues" evidence="1">
    <location>
        <begin position="124"/>
        <end position="133"/>
    </location>
</feature>
<protein>
    <recommendedName>
        <fullName evidence="2">Myb/SANT-like domain-containing protein</fullName>
    </recommendedName>
</protein>
<dbReference type="Proteomes" id="UP001603857">
    <property type="component" value="Unassembled WGS sequence"/>
</dbReference>
<keyword evidence="4" id="KW-1185">Reference proteome</keyword>
<reference evidence="3 4" key="1">
    <citation type="submission" date="2024-08" db="EMBL/GenBank/DDBJ databases">
        <title>Insights into the chromosomal genome structure of Flemingia macrophylla.</title>
        <authorList>
            <person name="Ding Y."/>
            <person name="Zhao Y."/>
            <person name="Bi W."/>
            <person name="Wu M."/>
            <person name="Zhao G."/>
            <person name="Gong Y."/>
            <person name="Li W."/>
            <person name="Zhang P."/>
        </authorList>
    </citation>
    <scope>NUCLEOTIDE SEQUENCE [LARGE SCALE GENOMIC DNA]</scope>
    <source>
        <strain evidence="3">DYQJB</strain>
        <tissue evidence="3">Leaf</tissue>
    </source>
</reference>
<feature type="compositionally biased region" description="Basic and acidic residues" evidence="1">
    <location>
        <begin position="1"/>
        <end position="11"/>
    </location>
</feature>
<organism evidence="3 4">
    <name type="scientific">Flemingia macrophylla</name>
    <dbReference type="NCBI Taxonomy" id="520843"/>
    <lineage>
        <taxon>Eukaryota</taxon>
        <taxon>Viridiplantae</taxon>
        <taxon>Streptophyta</taxon>
        <taxon>Embryophyta</taxon>
        <taxon>Tracheophyta</taxon>
        <taxon>Spermatophyta</taxon>
        <taxon>Magnoliopsida</taxon>
        <taxon>eudicotyledons</taxon>
        <taxon>Gunneridae</taxon>
        <taxon>Pentapetalae</taxon>
        <taxon>rosids</taxon>
        <taxon>fabids</taxon>
        <taxon>Fabales</taxon>
        <taxon>Fabaceae</taxon>
        <taxon>Papilionoideae</taxon>
        <taxon>50 kb inversion clade</taxon>
        <taxon>NPAAA clade</taxon>
        <taxon>indigoferoid/millettioid clade</taxon>
        <taxon>Phaseoleae</taxon>
        <taxon>Flemingia</taxon>
    </lineage>
</organism>
<dbReference type="EMBL" id="JBGMDY010000002">
    <property type="protein sequence ID" value="KAL2343365.1"/>
    <property type="molecule type" value="Genomic_DNA"/>
</dbReference>
<sequence length="516" mass="56530">MAEGTSRHSEWLGDNGMDGGGSAGSKGRMAAARRRRGGGGGVERPDVAGRGKSLMAGVGRNSGQEASLARRLRRRGGLVGVGAFVGVVHGCEPGAAVDGQIADVAGVGSPGSVRDGGVPDLPGEGMGRSGGGPTVMMGLRRRRPDLRQRRPDLCQRRPDVGLLWVEEGPGGAVCEGAARVGGGVEEEGGRRRRVGCKMNRAKGIAPDSSIAVREFTKWTDDMDFRLLTAMLDEARLGNRVDGSWTTQAYNNMVESLRQSGLIGITKNNVKNRQKSLKDRWREVHDLFSGLSGFAWDESTKRFSAEPEVWDDLLTTKPSAAKWRVNPIRYYDLMEELWGADQEQPFDPGFDSAYRSPPHVDSYSPGHGTRSIPSPCISVLGGTSSSRGTKRKAAMVDVMDAQFDKLTTKLNTFTDYFGRGNDLTQRLSDIVERQVIAIERRNDLINDQINVMRQTSTVQYSQSDIWEMLIRMNLPDEQIMVQCYDWLCNNPSHVRRLFGLPPHLRLNQLLKLMGASG</sequence>
<feature type="region of interest" description="Disordered" evidence="1">
    <location>
        <begin position="1"/>
        <end position="62"/>
    </location>
</feature>